<dbReference type="AlphaFoldDB" id="A0A6C0IP08"/>
<keyword evidence="2" id="KW-0812">Transmembrane</keyword>
<organism evidence="3">
    <name type="scientific">viral metagenome</name>
    <dbReference type="NCBI Taxonomy" id="1070528"/>
    <lineage>
        <taxon>unclassified sequences</taxon>
        <taxon>metagenomes</taxon>
        <taxon>organismal metagenomes</taxon>
    </lineage>
</organism>
<sequence length="143" mass="15820">MNQAPIPLIAYFFITVTAGTLAYATFTDIGGEPVIMDKEPIVEETQPGEYVTNTKEEVPSVVIAEPAQESPSENKPLISLSNPFSNQPNPTQQNTPPVQDVQQEGVLNSLGIGRQAGGETKKNGHNRKRRHRKSKKRRRKIDN</sequence>
<keyword evidence="2" id="KW-1133">Transmembrane helix</keyword>
<evidence type="ECO:0000256" key="1">
    <source>
        <dbReference type="SAM" id="MobiDB-lite"/>
    </source>
</evidence>
<feature type="region of interest" description="Disordered" evidence="1">
    <location>
        <begin position="64"/>
        <end position="143"/>
    </location>
</feature>
<reference evidence="3" key="1">
    <citation type="journal article" date="2020" name="Nature">
        <title>Giant virus diversity and host interactions through global metagenomics.</title>
        <authorList>
            <person name="Schulz F."/>
            <person name="Roux S."/>
            <person name="Paez-Espino D."/>
            <person name="Jungbluth S."/>
            <person name="Walsh D.A."/>
            <person name="Denef V.J."/>
            <person name="McMahon K.D."/>
            <person name="Konstantinidis K.T."/>
            <person name="Eloe-Fadrosh E.A."/>
            <person name="Kyrpides N.C."/>
            <person name="Woyke T."/>
        </authorList>
    </citation>
    <scope>NUCLEOTIDE SEQUENCE</scope>
    <source>
        <strain evidence="3">GVMAG-M-3300024258-28</strain>
    </source>
</reference>
<feature type="compositionally biased region" description="Low complexity" evidence="1">
    <location>
        <begin position="81"/>
        <end position="103"/>
    </location>
</feature>
<evidence type="ECO:0000313" key="3">
    <source>
        <dbReference type="EMBL" id="QHT94225.1"/>
    </source>
</evidence>
<protein>
    <submittedName>
        <fullName evidence="3">Uncharacterized protein</fullName>
    </submittedName>
</protein>
<keyword evidence="2" id="KW-0472">Membrane</keyword>
<name>A0A6C0IP08_9ZZZZ</name>
<feature type="compositionally biased region" description="Basic residues" evidence="1">
    <location>
        <begin position="123"/>
        <end position="143"/>
    </location>
</feature>
<dbReference type="EMBL" id="MN740217">
    <property type="protein sequence ID" value="QHT94225.1"/>
    <property type="molecule type" value="Genomic_DNA"/>
</dbReference>
<evidence type="ECO:0000256" key="2">
    <source>
        <dbReference type="SAM" id="Phobius"/>
    </source>
</evidence>
<feature type="transmembrane region" description="Helical" evidence="2">
    <location>
        <begin position="6"/>
        <end position="26"/>
    </location>
</feature>
<accession>A0A6C0IP08</accession>
<proteinExistence type="predicted"/>